<dbReference type="PANTHER" id="PTHR18898">
    <property type="entry name" value="NUCLEOPROTEIN TPR-RELATED"/>
    <property type="match status" value="1"/>
</dbReference>
<keyword evidence="5" id="KW-0472">Membrane</keyword>
<feature type="coiled-coil region" evidence="4">
    <location>
        <begin position="1071"/>
        <end position="1239"/>
    </location>
</feature>
<feature type="coiled-coil region" evidence="4">
    <location>
        <begin position="878"/>
        <end position="990"/>
    </location>
</feature>
<dbReference type="Pfam" id="PF07926">
    <property type="entry name" value="TPR_MLP1_2"/>
    <property type="match status" value="1"/>
</dbReference>
<dbReference type="GO" id="GO:0017056">
    <property type="term" value="F:structural constituent of nuclear pore"/>
    <property type="evidence" value="ECO:0007669"/>
    <property type="project" value="TreeGrafter"/>
</dbReference>
<protein>
    <submittedName>
        <fullName evidence="8">Uncharacterized protein</fullName>
    </submittedName>
</protein>
<keyword evidence="2 4" id="KW-0175">Coiled coil</keyword>
<evidence type="ECO:0000256" key="3">
    <source>
        <dbReference type="ARBA" id="ARBA00023242"/>
    </source>
</evidence>
<evidence type="ECO:0000313" key="8">
    <source>
        <dbReference type="EMBL" id="SPD08845.1"/>
    </source>
</evidence>
<evidence type="ECO:0000259" key="7">
    <source>
        <dbReference type="Pfam" id="PF25785"/>
    </source>
</evidence>
<dbReference type="InterPro" id="IPR012929">
    <property type="entry name" value="Nucleoprot-TPR/MLP1-2_dom"/>
</dbReference>
<feature type="coiled-coil region" evidence="4">
    <location>
        <begin position="1018"/>
        <end position="1045"/>
    </location>
</feature>
<dbReference type="EMBL" id="OIVN01003112">
    <property type="protein sequence ID" value="SPD08845.1"/>
    <property type="molecule type" value="Genomic_DNA"/>
</dbReference>
<keyword evidence="5" id="KW-0812">Transmembrane</keyword>
<dbReference type="GO" id="GO:0006606">
    <property type="term" value="P:protein import into nucleus"/>
    <property type="evidence" value="ECO:0007669"/>
    <property type="project" value="InterPro"/>
</dbReference>
<keyword evidence="5" id="KW-1133">Transmembrane helix</keyword>
<accession>A0A2N9HA98</accession>
<feature type="coiled-coil region" evidence="4">
    <location>
        <begin position="269"/>
        <end position="348"/>
    </location>
</feature>
<sequence length="1636" mass="187198">MVRGGWGAECGDRVGEVEVAGCFGGVKGGVGGVNKLVELYKESSEEWSRKAGELEGVIKALETHLSQVENDYKERLEKEVAARNQFEKEAADLKAKLEKCEADIESSRKSNELNLLPLSNYSSEIYDDPKRQTSKLSSLVISLASPNAHQRVSESYPIAASPKNNVGKDDQWIPHQPCTNNTNSPALPIAFSSCHFWMNSFETNDMVEDNRIIVPKIPAGVSGTALAASLLRDGWSLAKIYEKYQEAVDAMRHEQLGRKQSEAILQRVLYELEEKAEMILEERVEHERMAEAYSMINQRLQNSLSEQANLEKSIRELKADLRRHERDYSLAQKEIVDLQKQVTILLKECRDIQLRCGSTGLDGLDDGTTAVGGTNAESDTEKVISERLLTFKDINGLVEQNVQLRSLVRSLSDQAQSREMEFKENFEVELKKHTDEAASKVAAVLQRAEEQGHMIESLHTSVAMYKRLYEEEHKLQSSQPHSAEAAPACLSKKKRKKNRNRLVSNSFEAITGLKVNLGKSEVVLVGDVGNIAALAEILYCKVGSLPMSYLSMPLVASFKEKSVWNSVLEKMECRLVGWKKLEHLLVLVQSDHHHHLHIRLLNNRRTDLKLLLDRSQEATKRAQEQAVERVKCLEEGLEKSRNRGAHRSVRLGWGSNCQSTRSLEVGNSSTCCRPTDHVNRPHPAFAWIVGPRTGHWILEKWQRPDEEILRTRGFPNVSKLFETLPSPIIKYINDDIMEDTGGDLLKQSFLSIRGSFGHVDRVSHVFDYPYVGTQVARSEIISLRSDRDKLALEANFARERLDSFMKEFEHQRIESNGILARNVEFSQIIVDYQRKLRESSDSSHAAEELSRKMTMEVSVLKQEKEMLTNAEKRACAEVQSLSERVHRLQASLDTIQSAEEVREEARVAERRKQEEYIKHVEREWAEAKRELQEERDNVRTLTVDREHTIKNAMKQVEEMGKELADALRAVAAAESRAAVAEVKLSHLERKIKSSDAKDAEVDGGSELSSFSSNEVVELRMAKEEIDKLKVEAQAYKDHMQQYKSIAQVNEDALRQMECAHETFKIEAGKLKKSLEAELLSLRERVSELEYECSLKTEEVASAAAGKEEALASALAEITNLKEETSVKTSQVLEMEIQISAVKEDLEKEHQRWRSAQANYERQVILQSETIQELTKTSQILATLQQEASELHKLADALRSENNELKAKWEVEKAMLEGSKNDAEKKYNEINEQNKILHSRLEALHIQLAEKDRHSVGIPSGSTGTDTLGDAGLQNVVNYLRRSKEILESALKAAETAQASLQADRANSRALLFTEEEIKSLQLQVREMNLLRESNMQLREENKHNFEECQKLREIAQKARAETESLESLLRGRQIEVETCKKEIEMQKVERDNLETRICELLERCKNIDVEDYNRMKDDVQQMREKLKDKDVHIDEIRKLLSERQEMISKLEQDLSKCKLELNEREKRINDILQVEASLKQDVDKQRRMVIQFKRRFEIVSKEKEELSKEYQALSKQLEEAKQAKRLVSDTTGEQAMKDMKEEKDTKIQTLEKHLERQREELRKEKERRLKTEKAIGNSYNNVEQWMGNQQIICFFIVLWLGSCGIRFLLFGIHWVMPRSVVELFACWQGWDNIGIV</sequence>
<proteinExistence type="predicted"/>
<dbReference type="GO" id="GO:0006406">
    <property type="term" value="P:mRNA export from nucleus"/>
    <property type="evidence" value="ECO:0007669"/>
    <property type="project" value="TreeGrafter"/>
</dbReference>
<organism evidence="8">
    <name type="scientific">Fagus sylvatica</name>
    <name type="common">Beechnut</name>
    <dbReference type="NCBI Taxonomy" id="28930"/>
    <lineage>
        <taxon>Eukaryota</taxon>
        <taxon>Viridiplantae</taxon>
        <taxon>Streptophyta</taxon>
        <taxon>Embryophyta</taxon>
        <taxon>Tracheophyta</taxon>
        <taxon>Spermatophyta</taxon>
        <taxon>Magnoliopsida</taxon>
        <taxon>eudicotyledons</taxon>
        <taxon>Gunneridae</taxon>
        <taxon>Pentapetalae</taxon>
        <taxon>rosids</taxon>
        <taxon>fabids</taxon>
        <taxon>Fagales</taxon>
        <taxon>Fagaceae</taxon>
        <taxon>Fagus</taxon>
    </lineage>
</organism>
<feature type="domain" description="NUA/TPR/MLP1-2-like" evidence="7">
    <location>
        <begin position="314"/>
        <end position="420"/>
    </location>
</feature>
<feature type="coiled-coil region" evidence="4">
    <location>
        <begin position="1283"/>
        <end position="1467"/>
    </location>
</feature>
<dbReference type="GO" id="GO:0005643">
    <property type="term" value="C:nuclear pore"/>
    <property type="evidence" value="ECO:0007669"/>
    <property type="project" value="TreeGrafter"/>
</dbReference>
<evidence type="ECO:0000259" key="6">
    <source>
        <dbReference type="Pfam" id="PF07926"/>
    </source>
</evidence>
<gene>
    <name evidence="8" type="ORF">FSB_LOCUS36727</name>
</gene>
<comment type="subcellular location">
    <subcellularLocation>
        <location evidence="1">Nucleus</location>
    </subcellularLocation>
</comment>
<evidence type="ECO:0000256" key="2">
    <source>
        <dbReference type="ARBA" id="ARBA00023054"/>
    </source>
</evidence>
<feature type="coiled-coil region" evidence="4">
    <location>
        <begin position="1496"/>
        <end position="1574"/>
    </location>
</feature>
<feature type="domain" description="Nucleoprotein TPR/MLP1-2" evidence="6">
    <location>
        <begin position="1116"/>
        <end position="1243"/>
    </location>
</feature>
<dbReference type="Pfam" id="PF25785">
    <property type="entry name" value="TPR"/>
    <property type="match status" value="1"/>
</dbReference>
<feature type="transmembrane region" description="Helical" evidence="5">
    <location>
        <begin position="1589"/>
        <end position="1609"/>
    </location>
</feature>
<dbReference type="PANTHER" id="PTHR18898:SF2">
    <property type="entry name" value="NUCLEOPROTEIN TPR"/>
    <property type="match status" value="1"/>
</dbReference>
<reference evidence="8" key="1">
    <citation type="submission" date="2018-02" db="EMBL/GenBank/DDBJ databases">
        <authorList>
            <person name="Cohen D.B."/>
            <person name="Kent A.D."/>
        </authorList>
    </citation>
    <scope>NUCLEOTIDE SEQUENCE</scope>
</reference>
<dbReference type="InterPro" id="IPR057974">
    <property type="entry name" value="NUA/TPR/MLP1-2-like_dom"/>
</dbReference>
<evidence type="ECO:0000256" key="4">
    <source>
        <dbReference type="SAM" id="Coils"/>
    </source>
</evidence>
<keyword evidence="3" id="KW-0539">Nucleus</keyword>
<evidence type="ECO:0000256" key="1">
    <source>
        <dbReference type="ARBA" id="ARBA00004123"/>
    </source>
</evidence>
<evidence type="ECO:0000256" key="5">
    <source>
        <dbReference type="SAM" id="Phobius"/>
    </source>
</evidence>
<feature type="coiled-coil region" evidence="4">
    <location>
        <begin position="51"/>
        <end position="110"/>
    </location>
</feature>
<name>A0A2N9HA98_FAGSY</name>